<dbReference type="EMBL" id="JACAZH010000012">
    <property type="protein sequence ID" value="KAF7353326.1"/>
    <property type="molecule type" value="Genomic_DNA"/>
</dbReference>
<dbReference type="SUPFAM" id="SSF52047">
    <property type="entry name" value="RNI-like"/>
    <property type="match status" value="1"/>
</dbReference>
<proteinExistence type="predicted"/>
<dbReference type="OrthoDB" id="3139566at2759"/>
<evidence type="ECO:0000256" key="1">
    <source>
        <dbReference type="SAM" id="MobiDB-lite"/>
    </source>
</evidence>
<dbReference type="Gene3D" id="3.80.10.10">
    <property type="entry name" value="Ribonuclease Inhibitor"/>
    <property type="match status" value="1"/>
</dbReference>
<sequence>MELIASHRPRLEHLKLVVSLKDLNAIEGGSMPLLHHLNLEIANHSTPKISFGKLPLLRSAVLSDLAHLCVILPWVQLTSLVLDQVYQYECVPILQQTSNLIYCELRLRDYPGNTAVVTIPCLESLVLKSFKLSYTAEHLESFITPALRRLIISEGLLGHEPIRSLTGFISKSRAKLQEVRITGRRSVPKSSYREALQSVPRLSFSQREFGGRVGEDDSEFESDTNSSDT</sequence>
<name>A0A8H6Y6Z1_9AGAR</name>
<feature type="region of interest" description="Disordered" evidence="1">
    <location>
        <begin position="207"/>
        <end position="229"/>
    </location>
</feature>
<accession>A0A8H6Y6Z1</accession>
<evidence type="ECO:0000313" key="3">
    <source>
        <dbReference type="Proteomes" id="UP000623467"/>
    </source>
</evidence>
<protein>
    <submittedName>
        <fullName evidence="2">F-box domain-containing protein</fullName>
    </submittedName>
</protein>
<comment type="caution">
    <text evidence="2">The sequence shown here is derived from an EMBL/GenBank/DDBJ whole genome shotgun (WGS) entry which is preliminary data.</text>
</comment>
<organism evidence="2 3">
    <name type="scientific">Mycena sanguinolenta</name>
    <dbReference type="NCBI Taxonomy" id="230812"/>
    <lineage>
        <taxon>Eukaryota</taxon>
        <taxon>Fungi</taxon>
        <taxon>Dikarya</taxon>
        <taxon>Basidiomycota</taxon>
        <taxon>Agaricomycotina</taxon>
        <taxon>Agaricomycetes</taxon>
        <taxon>Agaricomycetidae</taxon>
        <taxon>Agaricales</taxon>
        <taxon>Marasmiineae</taxon>
        <taxon>Mycenaceae</taxon>
        <taxon>Mycena</taxon>
    </lineage>
</organism>
<dbReference type="Proteomes" id="UP000623467">
    <property type="component" value="Unassembled WGS sequence"/>
</dbReference>
<gene>
    <name evidence="2" type="ORF">MSAN_01520700</name>
</gene>
<keyword evidence="3" id="KW-1185">Reference proteome</keyword>
<dbReference type="AlphaFoldDB" id="A0A8H6Y6Z1"/>
<evidence type="ECO:0000313" key="2">
    <source>
        <dbReference type="EMBL" id="KAF7353326.1"/>
    </source>
</evidence>
<dbReference type="InterPro" id="IPR032675">
    <property type="entry name" value="LRR_dom_sf"/>
</dbReference>
<reference evidence="2" key="1">
    <citation type="submission" date="2020-05" db="EMBL/GenBank/DDBJ databases">
        <title>Mycena genomes resolve the evolution of fungal bioluminescence.</title>
        <authorList>
            <person name="Tsai I.J."/>
        </authorList>
    </citation>
    <scope>NUCLEOTIDE SEQUENCE</scope>
    <source>
        <strain evidence="2">160909Yilan</strain>
    </source>
</reference>